<evidence type="ECO:0000313" key="17">
    <source>
        <dbReference type="Proteomes" id="UP000823790"/>
    </source>
</evidence>
<evidence type="ECO:0000256" key="11">
    <source>
        <dbReference type="ARBA" id="ARBA00048988"/>
    </source>
</evidence>
<comment type="similarity">
    <text evidence="1">Belongs to the helicase family. UvrD subfamily.</text>
</comment>
<dbReference type="InterPro" id="IPR027417">
    <property type="entry name" value="P-loop_NTPase"/>
</dbReference>
<evidence type="ECO:0000313" key="16">
    <source>
        <dbReference type="EMBL" id="MBP1475330.1"/>
    </source>
</evidence>
<keyword evidence="7" id="KW-0413">Isomerase</keyword>
<dbReference type="InterPro" id="IPR014016">
    <property type="entry name" value="UvrD-like_ATP-bd"/>
</dbReference>
<keyword evidence="17" id="KW-1185">Reference proteome</keyword>
<evidence type="ECO:0000259" key="15">
    <source>
        <dbReference type="PROSITE" id="PS51217"/>
    </source>
</evidence>
<gene>
    <name evidence="16" type="ORF">J7I44_13535</name>
</gene>
<keyword evidence="3 12" id="KW-0378">Hydrolase</keyword>
<feature type="binding site" evidence="12">
    <location>
        <begin position="29"/>
        <end position="36"/>
    </location>
    <ligand>
        <name>ATP</name>
        <dbReference type="ChEBI" id="CHEBI:30616"/>
    </ligand>
</feature>
<dbReference type="Pfam" id="PF13361">
    <property type="entry name" value="UvrD_C"/>
    <property type="match status" value="2"/>
</dbReference>
<feature type="domain" description="UvrD-like helicase C-terminal" evidence="15">
    <location>
        <begin position="317"/>
        <end position="636"/>
    </location>
</feature>
<reference evidence="16 17" key="1">
    <citation type="submission" date="2021-04" db="EMBL/GenBank/DDBJ databases">
        <authorList>
            <person name="Huq M.A."/>
        </authorList>
    </citation>
    <scope>NUCLEOTIDE SEQUENCE [LARGE SCALE GENOMIC DNA]</scope>
    <source>
        <strain evidence="16 17">MAH-13</strain>
    </source>
</reference>
<comment type="caution">
    <text evidence="16">The sequence shown here is derived from an EMBL/GenBank/DDBJ whole genome shotgun (WGS) entry which is preliminary data.</text>
</comment>
<dbReference type="Gene3D" id="3.40.50.300">
    <property type="entry name" value="P-loop containing nucleotide triphosphate hydrolases"/>
    <property type="match status" value="3"/>
</dbReference>
<evidence type="ECO:0000256" key="4">
    <source>
        <dbReference type="ARBA" id="ARBA00022806"/>
    </source>
</evidence>
<dbReference type="Pfam" id="PF00580">
    <property type="entry name" value="UvrD-helicase"/>
    <property type="match status" value="1"/>
</dbReference>
<organism evidence="16 17">
    <name type="scientific">Frateuria flava</name>
    <dbReference type="NCBI Taxonomy" id="2821489"/>
    <lineage>
        <taxon>Bacteria</taxon>
        <taxon>Pseudomonadati</taxon>
        <taxon>Pseudomonadota</taxon>
        <taxon>Gammaproteobacteria</taxon>
        <taxon>Lysobacterales</taxon>
        <taxon>Rhodanobacteraceae</taxon>
        <taxon>Frateuria</taxon>
    </lineage>
</organism>
<dbReference type="Gene3D" id="1.10.486.10">
    <property type="entry name" value="PCRA, domain 4"/>
    <property type="match status" value="2"/>
</dbReference>
<dbReference type="Pfam" id="PF21196">
    <property type="entry name" value="PcrA_UvrD_tudor"/>
    <property type="match status" value="1"/>
</dbReference>
<dbReference type="PROSITE" id="PS51198">
    <property type="entry name" value="UVRD_HELICASE_ATP_BIND"/>
    <property type="match status" value="1"/>
</dbReference>
<dbReference type="InterPro" id="IPR000212">
    <property type="entry name" value="DNA_helicase_UvrD/REP"/>
</dbReference>
<protein>
    <recommendedName>
        <fullName evidence="9">DNA 3'-5' helicase</fullName>
        <ecNumber evidence="9">5.6.2.4</ecNumber>
    </recommendedName>
    <alternativeName>
        <fullName evidence="10">DNA 3'-5' helicase II</fullName>
    </alternativeName>
</protein>
<dbReference type="EC" id="5.6.2.4" evidence="9"/>
<keyword evidence="2 12" id="KW-0547">Nucleotide-binding</keyword>
<evidence type="ECO:0000256" key="6">
    <source>
        <dbReference type="ARBA" id="ARBA00023125"/>
    </source>
</evidence>
<evidence type="ECO:0000256" key="12">
    <source>
        <dbReference type="PROSITE-ProRule" id="PRU00560"/>
    </source>
</evidence>
<sequence>MDVSYLIDSLNDAQREAVCAPPGHYLVLAGAGSGKTRVLTHRIGWLTQVERVPPWAILAVTFTNKAAGEMRARLDSLIPGGTTGLTVGTFHGIAHRLLRRHWREAGLPEGFQILDADDQQRLIKRVVAGLGLDEAKFPPRQATWQINGWKDEGKRPDAIEHGNHPVTRTMVQIYQAYEDACRRAGLVDFAELLLRAHELWLKNPAVLEHYQQRWRHLLIDEFQDTNALQYAWIRVLSGAAGLGIGDSGFGKADPAVPGSPANPESRIPNPASVFAVGDDDQSIYGWRGAKVENMQQFLRDFPGARTIKLEQNYRSTATILKAANSVIARNGGRLGKQLWTAGEDGERIALYAAYNEQDEARFVIERIREYVNEHGSAKDCAILYRSNAQSRNFEEQLSQRSIPYRVYGGLRFFERAEIKDALAYLRLTANRHDDAAFERAVNTPPRGIGDRTLDVLRRRARAEGSSMWEAALGELTDGRELAGRAKNAVKAFLALIDQMAKDFAPSPLRGEGWGEGSGLPEVPAPNGPSPNPLPEGERAQGHESLTLAEQMDHAITHTGLRDHYEKDSRGNGEARVENLDELVNVASRFAMTPEDVEAGLTELSAFLSHAALEAGEGQGEAWDDCVQLMTLHSAKGLEFPLVFLVGMEEGLFPSQRSTEDESRLEEERRLAYVGITRARERLVVTHAESRRMHGTEMLARPSRFLAEMPPELVDEVRPRVQVSRPVYAGRYTDTSSLQEDLPVKLGQRVSHPSFGEGVVVSAEGSGAHTRLQINFAESGSKWLVAAYANLTPL</sequence>
<evidence type="ECO:0000256" key="1">
    <source>
        <dbReference type="ARBA" id="ARBA00009922"/>
    </source>
</evidence>
<feature type="region of interest" description="Disordered" evidence="13">
    <location>
        <begin position="506"/>
        <end position="539"/>
    </location>
</feature>
<proteinExistence type="inferred from homology"/>
<evidence type="ECO:0000256" key="5">
    <source>
        <dbReference type="ARBA" id="ARBA00022840"/>
    </source>
</evidence>
<dbReference type="RefSeq" id="WP_209621847.1">
    <property type="nucleotide sequence ID" value="NZ_JAGJRS010000026.1"/>
</dbReference>
<evidence type="ECO:0000256" key="3">
    <source>
        <dbReference type="ARBA" id="ARBA00022801"/>
    </source>
</evidence>
<name>A0ABS4DQL8_9GAMM</name>
<dbReference type="EMBL" id="JAGJRS010000026">
    <property type="protein sequence ID" value="MBP1475330.1"/>
    <property type="molecule type" value="Genomic_DNA"/>
</dbReference>
<dbReference type="Gene3D" id="1.10.10.160">
    <property type="match status" value="1"/>
</dbReference>
<dbReference type="InterPro" id="IPR013986">
    <property type="entry name" value="DExx_box_DNA_helicase_dom_sf"/>
</dbReference>
<feature type="domain" description="UvrD-like helicase ATP-binding" evidence="14">
    <location>
        <begin position="8"/>
        <end position="316"/>
    </location>
</feature>
<dbReference type="CDD" id="cd17932">
    <property type="entry name" value="DEXQc_UvrD"/>
    <property type="match status" value="1"/>
</dbReference>
<keyword evidence="6" id="KW-0238">DNA-binding</keyword>
<evidence type="ECO:0000256" key="10">
    <source>
        <dbReference type="ARBA" id="ARBA00034923"/>
    </source>
</evidence>
<dbReference type="CDD" id="cd18807">
    <property type="entry name" value="SF1_C_UvrD"/>
    <property type="match status" value="2"/>
</dbReference>
<dbReference type="PANTHER" id="PTHR11070:SF2">
    <property type="entry name" value="ATP-DEPENDENT DNA HELICASE SRS2"/>
    <property type="match status" value="1"/>
</dbReference>
<evidence type="ECO:0000256" key="8">
    <source>
        <dbReference type="ARBA" id="ARBA00034617"/>
    </source>
</evidence>
<dbReference type="InterPro" id="IPR014017">
    <property type="entry name" value="DNA_helicase_UvrD-like_C"/>
</dbReference>
<comment type="catalytic activity">
    <reaction evidence="11">
        <text>ATP + H2O = ADP + phosphate + H(+)</text>
        <dbReference type="Rhea" id="RHEA:13065"/>
        <dbReference type="ChEBI" id="CHEBI:15377"/>
        <dbReference type="ChEBI" id="CHEBI:15378"/>
        <dbReference type="ChEBI" id="CHEBI:30616"/>
        <dbReference type="ChEBI" id="CHEBI:43474"/>
        <dbReference type="ChEBI" id="CHEBI:456216"/>
        <dbReference type="EC" id="5.6.2.4"/>
    </reaction>
</comment>
<dbReference type="PROSITE" id="PS51217">
    <property type="entry name" value="UVRD_HELICASE_CTER"/>
    <property type="match status" value="1"/>
</dbReference>
<keyword evidence="4 12" id="KW-0347">Helicase</keyword>
<evidence type="ECO:0000259" key="14">
    <source>
        <dbReference type="PROSITE" id="PS51198"/>
    </source>
</evidence>
<dbReference type="SUPFAM" id="SSF52540">
    <property type="entry name" value="P-loop containing nucleoside triphosphate hydrolases"/>
    <property type="match status" value="1"/>
</dbReference>
<keyword evidence="5 12" id="KW-0067">ATP-binding</keyword>
<comment type="catalytic activity">
    <reaction evidence="8">
        <text>Couples ATP hydrolysis with the unwinding of duplex DNA by translocating in the 3'-5' direction.</text>
        <dbReference type="EC" id="5.6.2.4"/>
    </reaction>
</comment>
<evidence type="ECO:0000256" key="9">
    <source>
        <dbReference type="ARBA" id="ARBA00034808"/>
    </source>
</evidence>
<evidence type="ECO:0000256" key="13">
    <source>
        <dbReference type="SAM" id="MobiDB-lite"/>
    </source>
</evidence>
<evidence type="ECO:0000256" key="7">
    <source>
        <dbReference type="ARBA" id="ARBA00023235"/>
    </source>
</evidence>
<accession>A0ABS4DQL8</accession>
<evidence type="ECO:0000256" key="2">
    <source>
        <dbReference type="ARBA" id="ARBA00022741"/>
    </source>
</evidence>
<dbReference type="PANTHER" id="PTHR11070">
    <property type="entry name" value="UVRD / RECB / PCRA DNA HELICASE FAMILY MEMBER"/>
    <property type="match status" value="1"/>
</dbReference>
<dbReference type="Proteomes" id="UP000823790">
    <property type="component" value="Unassembled WGS sequence"/>
</dbReference>
<feature type="compositionally biased region" description="Pro residues" evidence="13">
    <location>
        <begin position="522"/>
        <end position="533"/>
    </location>
</feature>